<protein>
    <recommendedName>
        <fullName evidence="4">Surface layer protein A domain-containing protein</fullName>
    </recommendedName>
</protein>
<proteinExistence type="predicted"/>
<accession>A0A7L7KVD5</accession>
<evidence type="ECO:0000256" key="1">
    <source>
        <dbReference type="SAM" id="MobiDB-lite"/>
    </source>
</evidence>
<dbReference type="Proteomes" id="UP000514410">
    <property type="component" value="Chromosome"/>
</dbReference>
<dbReference type="AlphaFoldDB" id="A0A7L7KVD5"/>
<feature type="region of interest" description="Disordered" evidence="1">
    <location>
        <begin position="431"/>
        <end position="482"/>
    </location>
</feature>
<evidence type="ECO:0000313" key="3">
    <source>
        <dbReference type="Proteomes" id="UP000514410"/>
    </source>
</evidence>
<name>A0A7L7KVD5_9LACO</name>
<evidence type="ECO:0008006" key="4">
    <source>
        <dbReference type="Google" id="ProtNLM"/>
    </source>
</evidence>
<organism evidence="2 3">
    <name type="scientific">Companilactobacillus pabuli</name>
    <dbReference type="NCBI Taxonomy" id="2714036"/>
    <lineage>
        <taxon>Bacteria</taxon>
        <taxon>Bacillati</taxon>
        <taxon>Bacillota</taxon>
        <taxon>Bacilli</taxon>
        <taxon>Lactobacillales</taxon>
        <taxon>Lactobacillaceae</taxon>
        <taxon>Companilactobacillus</taxon>
    </lineage>
</organism>
<reference evidence="2 3" key="1">
    <citation type="submission" date="2020-02" db="EMBL/GenBank/DDBJ databases">
        <title>Complete Genome Sequence of Lactobacillus sp. NFFJ11 Isolated from animal feed.</title>
        <authorList>
            <person name="Jung J.Y."/>
        </authorList>
    </citation>
    <scope>NUCLEOTIDE SEQUENCE [LARGE SCALE GENOMIC DNA]</scope>
    <source>
        <strain evidence="2 3">NFFJ11</strain>
    </source>
</reference>
<dbReference type="KEGG" id="cpab:G6534_01535"/>
<gene>
    <name evidence="2" type="ORF">G6534_01535</name>
</gene>
<feature type="compositionally biased region" description="Basic and acidic residues" evidence="1">
    <location>
        <begin position="431"/>
        <end position="455"/>
    </location>
</feature>
<sequence>MREKFFHRSFYIWLIVLLSVSLVFVLGSTRTVSADINSADEPEVGTVTNDDSGQIPAKLYLNISYKGKVIQNERIECELRPYQKDNLADGQEVSMDKLYSNGSYEPVDGHYKLSDGSEVFPTNSYYLKWDSEKKQLYLTDKDNEIFSFSKTGNSESIMPVQFSKISMGFYYYASNNDDLIGTATATGTLENNKFTIDVPEKPEKFSNLNYDAYSGDYNLYKGSPINLDGSNLSLSTSDDKNNPHNYIFYRNIHLSIPNVGFYRTIYLNDIVYSSRKYTVPSNATTFTGYNESSNEIPKDAELYDTYAGYYIKDFTLGGVISEKDVADRLSLKDNKIYDYGNIDSDTFLTKIYSQNRLFGMYSNGYVTLDYYYQRKDNPKTSSQDVLLHTNLGDKIVRVEGDIPSKDIKVDVPVVDGYKKGSVTASIDESGKITLKDPDGNVNDEKSLYDYVKGTDDSGSSSTPTKPEPSIPSHSSSSVHKVEPTITKKNQLVSTAICKGYVSLYKISGTNISKVTDQALSAFSDWQSDEMVTINGEKYYRVATNKWVKDQNVYVYQPLDTVVKTKQNLVYMKNNEFNNITNRALAANSSWKVDRIAYLERDSTPYYRVSTNEFVRKDDINIGN</sequence>
<dbReference type="EMBL" id="CP049366">
    <property type="protein sequence ID" value="QMT83409.1"/>
    <property type="molecule type" value="Genomic_DNA"/>
</dbReference>
<evidence type="ECO:0000313" key="2">
    <source>
        <dbReference type="EMBL" id="QMT83409.1"/>
    </source>
</evidence>
<keyword evidence="3" id="KW-1185">Reference proteome</keyword>
<dbReference type="RefSeq" id="WP_059074122.1">
    <property type="nucleotide sequence ID" value="NZ_CP049366.1"/>
</dbReference>